<dbReference type="InterPro" id="IPR009100">
    <property type="entry name" value="AcylCoA_DH/oxidase_NM_dom_sf"/>
</dbReference>
<dbReference type="EMBL" id="JAENGP010000002">
    <property type="protein sequence ID" value="MBK1780150.1"/>
    <property type="molecule type" value="Genomic_DNA"/>
</dbReference>
<dbReference type="InterPro" id="IPR037069">
    <property type="entry name" value="AcylCoA_DH/ox_N_sf"/>
</dbReference>
<evidence type="ECO:0000259" key="2">
    <source>
        <dbReference type="Pfam" id="PF08028"/>
    </source>
</evidence>
<dbReference type="Pfam" id="PF08028">
    <property type="entry name" value="Acyl-CoA_dh_2"/>
    <property type="match status" value="1"/>
</dbReference>
<dbReference type="Gene3D" id="1.20.140.10">
    <property type="entry name" value="Butyryl-CoA Dehydrogenase, subunit A, domain 3"/>
    <property type="match status" value="1"/>
</dbReference>
<dbReference type="Proteomes" id="UP000635316">
    <property type="component" value="Unassembled WGS sequence"/>
</dbReference>
<dbReference type="InterPro" id="IPR046373">
    <property type="entry name" value="Acyl-CoA_Oxase/DH_mid-dom_sf"/>
</dbReference>
<keyword evidence="3" id="KW-0503">Monooxygenase</keyword>
<protein>
    <submittedName>
        <fullName evidence="3">Flavin-dependent monooxygenase</fullName>
    </submittedName>
</protein>
<dbReference type="Gene3D" id="1.10.540.10">
    <property type="entry name" value="Acyl-CoA dehydrogenase/oxidase, N-terminal domain"/>
    <property type="match status" value="1"/>
</dbReference>
<dbReference type="PIRSF" id="PIRSF016578">
    <property type="entry name" value="HsaA"/>
    <property type="match status" value="1"/>
</dbReference>
<dbReference type="SUPFAM" id="SSF56645">
    <property type="entry name" value="Acyl-CoA dehydrogenase NM domain-like"/>
    <property type="match status" value="1"/>
</dbReference>
<comment type="caution">
    <text evidence="3">The sequence shown here is derived from an EMBL/GenBank/DDBJ whole genome shotgun (WGS) entry which is preliminary data.</text>
</comment>
<feature type="domain" description="Acyl-CoA dehydrogenase C-terminal" evidence="2">
    <location>
        <begin position="254"/>
        <end position="384"/>
    </location>
</feature>
<dbReference type="Gene3D" id="2.40.110.10">
    <property type="entry name" value="Butyryl-CoA Dehydrogenase, subunit A, domain 2"/>
    <property type="match status" value="1"/>
</dbReference>
<keyword evidence="1" id="KW-0560">Oxidoreductase</keyword>
<dbReference type="InterPro" id="IPR036250">
    <property type="entry name" value="AcylCo_DH-like_C"/>
</dbReference>
<name>A0ABS1ED14_9BURK</name>
<dbReference type="RefSeq" id="WP_200233570.1">
    <property type="nucleotide sequence ID" value="NZ_JAENGP010000002.1"/>
</dbReference>
<evidence type="ECO:0000313" key="3">
    <source>
        <dbReference type="EMBL" id="MBK1780150.1"/>
    </source>
</evidence>
<gene>
    <name evidence="3" type="ORF">JHL22_02865</name>
</gene>
<evidence type="ECO:0000313" key="4">
    <source>
        <dbReference type="Proteomes" id="UP000635316"/>
    </source>
</evidence>
<keyword evidence="4" id="KW-1185">Reference proteome</keyword>
<dbReference type="PANTHER" id="PTHR43884:SF34">
    <property type="entry name" value="ACYL-COA DEHYDROGENASE FAMILY PROTEIN"/>
    <property type="match status" value="1"/>
</dbReference>
<dbReference type="SUPFAM" id="SSF47203">
    <property type="entry name" value="Acyl-CoA dehydrogenase C-terminal domain-like"/>
    <property type="match status" value="1"/>
</dbReference>
<evidence type="ECO:0000256" key="1">
    <source>
        <dbReference type="ARBA" id="ARBA00023002"/>
    </source>
</evidence>
<dbReference type="PANTHER" id="PTHR43884">
    <property type="entry name" value="ACYL-COA DEHYDROGENASE"/>
    <property type="match status" value="1"/>
</dbReference>
<dbReference type="InterPro" id="IPR013107">
    <property type="entry name" value="Acyl-CoA_DH_C"/>
</dbReference>
<proteinExistence type="predicted"/>
<dbReference type="GO" id="GO:0004497">
    <property type="term" value="F:monooxygenase activity"/>
    <property type="evidence" value="ECO:0007669"/>
    <property type="project" value="UniProtKB-KW"/>
</dbReference>
<sequence length="408" mass="45642">MPTDQINDFLRGDFSSSEYVQKARTLVPTLKERSTAQWNCPKIFDETITDLQNAGFFQMLQPKRWGGAETTPIESFEVASILAEADPSVAWVLGVIGIHHYHLAFFDPKAQEEVWGNNTKTLISSPYAPGTAKRVEGGYLLSGKWSFSSGSDHCDWTFLGGNIEGEENTGKTKQSGMAQYCFLLPRSDYEVMPNWDVHGLRATGSNDILVKDAFIPEHRALRWESVLNNDAPGLKLNDGFLYKIPFFQIFSRATQAPSALGALKGLVQTFIDFNYKKVSRHGVGISANQAAVLAVSQALSHAEEMKSQVYKNYARVITEVLGGTTVSMDERRQFRFQSSQIPPRCTQLASELFRLSGGHAIYKQYDFGRLYNDIIAIQSHQLNNYQHHANAWAGTLLGDEKMAQNYFA</sequence>
<organism evidence="3 4">
    <name type="scientific">Advenella mandrilli</name>
    <dbReference type="NCBI Taxonomy" id="2800330"/>
    <lineage>
        <taxon>Bacteria</taxon>
        <taxon>Pseudomonadati</taxon>
        <taxon>Pseudomonadota</taxon>
        <taxon>Betaproteobacteria</taxon>
        <taxon>Burkholderiales</taxon>
        <taxon>Alcaligenaceae</taxon>
    </lineage>
</organism>
<accession>A0ABS1ED14</accession>
<reference evidence="3 4" key="1">
    <citation type="submission" date="2020-12" db="EMBL/GenBank/DDBJ databases">
        <authorList>
            <person name="Lu T."/>
            <person name="Wang Q."/>
            <person name="Han X."/>
        </authorList>
    </citation>
    <scope>NUCLEOTIDE SEQUENCE [LARGE SCALE GENOMIC DNA]</scope>
    <source>
        <strain evidence="3 4">WQ 585</strain>
    </source>
</reference>